<keyword evidence="8 14" id="KW-1133">Transmembrane helix</keyword>
<keyword evidence="4 14" id="KW-1003">Cell membrane</keyword>
<dbReference type="EMBL" id="AGWN01000001">
    <property type="protein sequence ID" value="EPD30751.1"/>
    <property type="molecule type" value="Genomic_DNA"/>
</dbReference>
<keyword evidence="3 14" id="KW-0813">Transport</keyword>
<evidence type="ECO:0000256" key="2">
    <source>
        <dbReference type="ARBA" id="ARBA00005513"/>
    </source>
</evidence>
<keyword evidence="10 14" id="KW-0472">Membrane</keyword>
<keyword evidence="17" id="KW-1185">Reference proteome</keyword>
<keyword evidence="7 14" id="KW-0375">Hydrogen ion transport</keyword>
<dbReference type="Gene3D" id="6.10.250.1580">
    <property type="match status" value="1"/>
</dbReference>
<keyword evidence="11 14" id="KW-0066">ATP synthesis</keyword>
<comment type="caution">
    <text evidence="16">The sequence shown here is derived from an EMBL/GenBank/DDBJ whole genome shotgun (WGS) entry which is preliminary data.</text>
</comment>
<evidence type="ECO:0000256" key="6">
    <source>
        <dbReference type="ARBA" id="ARBA00022692"/>
    </source>
</evidence>
<dbReference type="GO" id="GO:0046961">
    <property type="term" value="F:proton-transporting ATPase activity, rotational mechanism"/>
    <property type="evidence" value="ECO:0007669"/>
    <property type="project" value="TreeGrafter"/>
</dbReference>
<evidence type="ECO:0000256" key="3">
    <source>
        <dbReference type="ARBA" id="ARBA00022448"/>
    </source>
</evidence>
<dbReference type="InterPro" id="IPR050059">
    <property type="entry name" value="ATP_synthase_B_chain"/>
</dbReference>
<dbReference type="GO" id="GO:0046933">
    <property type="term" value="F:proton-transporting ATP synthase activity, rotational mechanism"/>
    <property type="evidence" value="ECO:0007669"/>
    <property type="project" value="UniProtKB-UniRule"/>
</dbReference>
<evidence type="ECO:0000256" key="8">
    <source>
        <dbReference type="ARBA" id="ARBA00022989"/>
    </source>
</evidence>
<reference evidence="16 17" key="1">
    <citation type="submission" date="2013-05" db="EMBL/GenBank/DDBJ databases">
        <title>The Genome Sequence of Actinomyces europaeus ACS-120-V-COL10B.</title>
        <authorList>
            <consortium name="The Broad Institute Genomics Platform"/>
            <person name="Earl A."/>
            <person name="Ward D."/>
            <person name="Feldgarden M."/>
            <person name="Gevers D."/>
            <person name="Saerens B."/>
            <person name="Vaneechoutte M."/>
            <person name="Walker B."/>
            <person name="Young S."/>
            <person name="Zeng Q."/>
            <person name="Gargeya S."/>
            <person name="Fitzgerald M."/>
            <person name="Haas B."/>
            <person name="Abouelleil A."/>
            <person name="Allen A.W."/>
            <person name="Alvarado L."/>
            <person name="Arachchi H.M."/>
            <person name="Berlin A.M."/>
            <person name="Chapman S.B."/>
            <person name="Gainer-Dewar J."/>
            <person name="Goldberg J."/>
            <person name="Griggs A."/>
            <person name="Gujja S."/>
            <person name="Hansen M."/>
            <person name="Howarth C."/>
            <person name="Imamovic A."/>
            <person name="Ireland A."/>
            <person name="Larimer J."/>
            <person name="McCowan C."/>
            <person name="Murphy C."/>
            <person name="Pearson M."/>
            <person name="Poon T.W."/>
            <person name="Priest M."/>
            <person name="Roberts A."/>
            <person name="Saif S."/>
            <person name="Shea T."/>
            <person name="Sisk P."/>
            <person name="Sykes S."/>
            <person name="Wortman J."/>
            <person name="Nusbaum C."/>
            <person name="Birren B."/>
        </authorList>
    </citation>
    <scope>NUCLEOTIDE SEQUENCE [LARGE SCALE GENOMIC DNA]</scope>
    <source>
        <strain evidence="16 17">ACS-120-V-Col10b</strain>
    </source>
</reference>
<evidence type="ECO:0000256" key="14">
    <source>
        <dbReference type="HAMAP-Rule" id="MF_01398"/>
    </source>
</evidence>
<comment type="similarity">
    <text evidence="2 14 15">Belongs to the ATPase B chain family.</text>
</comment>
<evidence type="ECO:0000256" key="7">
    <source>
        <dbReference type="ARBA" id="ARBA00022781"/>
    </source>
</evidence>
<keyword evidence="5 14" id="KW-0138">CF(0)</keyword>
<dbReference type="HAMAP" id="MF_01398">
    <property type="entry name" value="ATP_synth_b_bprime"/>
    <property type="match status" value="1"/>
</dbReference>
<dbReference type="Proteomes" id="UP000014387">
    <property type="component" value="Unassembled WGS sequence"/>
</dbReference>
<dbReference type="PANTHER" id="PTHR33445">
    <property type="entry name" value="ATP SYNTHASE SUBUNIT B', CHLOROPLASTIC"/>
    <property type="match status" value="1"/>
</dbReference>
<accession>A0A9W5REA4</accession>
<evidence type="ECO:0000256" key="12">
    <source>
        <dbReference type="ARBA" id="ARBA00025198"/>
    </source>
</evidence>
<comment type="subcellular location">
    <subcellularLocation>
        <location evidence="1 14">Cell membrane</location>
        <topology evidence="1 14">Single-pass membrane protein</topology>
    </subcellularLocation>
</comment>
<dbReference type="CDD" id="cd06503">
    <property type="entry name" value="ATP-synt_Fo_b"/>
    <property type="match status" value="1"/>
</dbReference>
<dbReference type="RefSeq" id="WP_016443863.1">
    <property type="nucleotide sequence ID" value="NZ_KE150266.1"/>
</dbReference>
<proteinExistence type="inferred from homology"/>
<dbReference type="SUPFAM" id="SSF81573">
    <property type="entry name" value="F1F0 ATP synthase subunit B, membrane domain"/>
    <property type="match status" value="1"/>
</dbReference>
<evidence type="ECO:0000256" key="13">
    <source>
        <dbReference type="ARBA" id="ARBA00025830"/>
    </source>
</evidence>
<protein>
    <recommendedName>
        <fullName evidence="14">ATP synthase subunit b</fullName>
    </recommendedName>
    <alternativeName>
        <fullName evidence="14">ATP synthase F(0) sector subunit b</fullName>
    </alternativeName>
    <alternativeName>
        <fullName evidence="14">ATPase subunit I</fullName>
    </alternativeName>
    <alternativeName>
        <fullName evidence="14">F-type ATPase subunit b</fullName>
        <shortName evidence="14">F-ATPase subunit b</shortName>
    </alternativeName>
</protein>
<dbReference type="AlphaFoldDB" id="A0A9W5REA4"/>
<evidence type="ECO:0000256" key="1">
    <source>
        <dbReference type="ARBA" id="ARBA00004162"/>
    </source>
</evidence>
<dbReference type="PANTHER" id="PTHR33445:SF1">
    <property type="entry name" value="ATP SYNTHASE SUBUNIT B"/>
    <property type="match status" value="1"/>
</dbReference>
<comment type="subunit">
    <text evidence="13 14">F-type ATPases have 2 components, F(1) - the catalytic core - and F(0) - the membrane proton channel. F(1) has five subunits: alpha(3), beta(3), gamma(1), delta(1), epsilon(1). F(0) has three main subunits: a(1), b(2) and c(10-14). The alpha and beta chains form an alternating ring which encloses part of the gamma chain. F(1) is attached to F(0) by a central stalk formed by the gamma and epsilon chains, while a peripheral stalk is formed by the delta and b chains.</text>
</comment>
<evidence type="ECO:0000256" key="5">
    <source>
        <dbReference type="ARBA" id="ARBA00022547"/>
    </source>
</evidence>
<dbReference type="GO" id="GO:0045259">
    <property type="term" value="C:proton-transporting ATP synthase complex"/>
    <property type="evidence" value="ECO:0007669"/>
    <property type="project" value="UniProtKB-KW"/>
</dbReference>
<organism evidence="16 17">
    <name type="scientific">Gleimia europaea ACS-120-V-Col10b</name>
    <dbReference type="NCBI Taxonomy" id="883069"/>
    <lineage>
        <taxon>Bacteria</taxon>
        <taxon>Bacillati</taxon>
        <taxon>Actinomycetota</taxon>
        <taxon>Actinomycetes</taxon>
        <taxon>Actinomycetales</taxon>
        <taxon>Actinomycetaceae</taxon>
        <taxon>Gleimia</taxon>
    </lineage>
</organism>
<dbReference type="NCBIfam" id="TIGR01144">
    <property type="entry name" value="ATP_synt_b"/>
    <property type="match status" value="1"/>
</dbReference>
<comment type="function">
    <text evidence="14">Component of the F(0) channel, it forms part of the peripheral stalk, linking F(1) to F(0).</text>
</comment>
<evidence type="ECO:0000256" key="4">
    <source>
        <dbReference type="ARBA" id="ARBA00022475"/>
    </source>
</evidence>
<gene>
    <name evidence="14" type="primary">atpF</name>
    <name evidence="16" type="ORF">HMPREF9238_00505</name>
</gene>
<dbReference type="NCBIfam" id="NF004412">
    <property type="entry name" value="PRK05759.1-3"/>
    <property type="match status" value="1"/>
</dbReference>
<sequence>MTFLPATAQAAEEPNILLPPLYDIVWQLIVLIIIGLVLYKYALPKFNAILDERAQKIEEGLNAADRAKEAEALAKREAEELIQVANADAGRIRSDASEDAKSIVAAARKEAETEAERILANTQRQIQAERQAAEISLKSEIGILATELAEKIVGEHLKDNELTARIVDRFLDDLESETTVQES</sequence>
<evidence type="ECO:0000313" key="17">
    <source>
        <dbReference type="Proteomes" id="UP000014387"/>
    </source>
</evidence>
<dbReference type="InterPro" id="IPR005864">
    <property type="entry name" value="ATP_synth_F0_bsu_bac"/>
</dbReference>
<evidence type="ECO:0000256" key="9">
    <source>
        <dbReference type="ARBA" id="ARBA00023065"/>
    </source>
</evidence>
<dbReference type="OrthoDB" id="5243563at2"/>
<evidence type="ECO:0000313" key="16">
    <source>
        <dbReference type="EMBL" id="EPD30751.1"/>
    </source>
</evidence>
<dbReference type="GO" id="GO:0005886">
    <property type="term" value="C:plasma membrane"/>
    <property type="evidence" value="ECO:0007669"/>
    <property type="project" value="UniProtKB-SubCell"/>
</dbReference>
<evidence type="ECO:0000256" key="11">
    <source>
        <dbReference type="ARBA" id="ARBA00023310"/>
    </source>
</evidence>
<feature type="transmembrane region" description="Helical" evidence="14">
    <location>
        <begin position="24"/>
        <end position="43"/>
    </location>
</feature>
<dbReference type="Pfam" id="PF00430">
    <property type="entry name" value="ATP-synt_B"/>
    <property type="match status" value="1"/>
</dbReference>
<evidence type="ECO:0000256" key="10">
    <source>
        <dbReference type="ARBA" id="ARBA00023136"/>
    </source>
</evidence>
<evidence type="ECO:0000256" key="15">
    <source>
        <dbReference type="RuleBase" id="RU003848"/>
    </source>
</evidence>
<keyword evidence="9 14" id="KW-0406">Ion transport</keyword>
<dbReference type="InterPro" id="IPR028987">
    <property type="entry name" value="ATP_synth_B-like_membr_sf"/>
</dbReference>
<keyword evidence="6 14" id="KW-0812">Transmembrane</keyword>
<name>A0A9W5REA4_9ACTO</name>
<comment type="function">
    <text evidence="12 14">F(1)F(0) ATP synthase produces ATP from ADP in the presence of a proton or sodium gradient. F-type ATPases consist of two structural domains, F(1) containing the extramembraneous catalytic core and F(0) containing the membrane proton channel, linked together by a central stalk and a peripheral stalk. During catalysis, ATP synthesis in the catalytic domain of F(1) is coupled via a rotary mechanism of the central stalk subunits to proton translocation.</text>
</comment>
<dbReference type="InterPro" id="IPR002146">
    <property type="entry name" value="ATP_synth_b/b'su_bac/chlpt"/>
</dbReference>